<feature type="domain" description="Resolvase/invertase-type recombinase catalytic" evidence="7">
    <location>
        <begin position="28"/>
        <end position="162"/>
    </location>
</feature>
<keyword evidence="5" id="KW-0233">DNA recombination</keyword>
<dbReference type="CDD" id="cd03768">
    <property type="entry name" value="SR_ResInv"/>
    <property type="match status" value="1"/>
</dbReference>
<dbReference type="InterPro" id="IPR006120">
    <property type="entry name" value="Resolvase_HTH_dom"/>
</dbReference>
<dbReference type="AlphaFoldDB" id="A0A1R3U3K1"/>
<evidence type="ECO:0000256" key="1">
    <source>
        <dbReference type="ARBA" id="ARBA00009913"/>
    </source>
</evidence>
<name>A0A1R3U3K1_9HYPH</name>
<dbReference type="GO" id="GO:0003677">
    <property type="term" value="F:DNA binding"/>
    <property type="evidence" value="ECO:0007669"/>
    <property type="project" value="UniProtKB-KW"/>
</dbReference>
<evidence type="ECO:0000256" key="2">
    <source>
        <dbReference type="ARBA" id="ARBA00022908"/>
    </source>
</evidence>
<evidence type="ECO:0000256" key="6">
    <source>
        <dbReference type="SAM" id="MobiDB-lite"/>
    </source>
</evidence>
<dbReference type="FunFam" id="3.40.50.1390:FF:000001">
    <property type="entry name" value="DNA recombinase"/>
    <property type="match status" value="1"/>
</dbReference>
<dbReference type="Gene3D" id="3.40.50.1390">
    <property type="entry name" value="Resolvase, N-terminal catalytic domain"/>
    <property type="match status" value="1"/>
</dbReference>
<keyword evidence="3" id="KW-0230">DNA invertase</keyword>
<dbReference type="PANTHER" id="PTHR30461:SF2">
    <property type="entry name" value="SERINE RECOMBINASE PINE-RELATED"/>
    <property type="match status" value="1"/>
</dbReference>
<dbReference type="STRING" id="1907666.DSM25559_5336"/>
<organism evidence="8 9">
    <name type="scientific">Agrobacterium rosae</name>
    <dbReference type="NCBI Taxonomy" id="1972867"/>
    <lineage>
        <taxon>Bacteria</taxon>
        <taxon>Pseudomonadati</taxon>
        <taxon>Pseudomonadota</taxon>
        <taxon>Alphaproteobacteria</taxon>
        <taxon>Hyphomicrobiales</taxon>
        <taxon>Rhizobiaceae</taxon>
        <taxon>Rhizobium/Agrobacterium group</taxon>
        <taxon>Agrobacterium</taxon>
    </lineage>
</organism>
<evidence type="ECO:0000256" key="4">
    <source>
        <dbReference type="ARBA" id="ARBA00023125"/>
    </source>
</evidence>
<gene>
    <name evidence="8" type="primary">hin_3</name>
    <name evidence="8" type="ORF">DSM25559_5336</name>
</gene>
<dbReference type="InterPro" id="IPR009057">
    <property type="entry name" value="Homeodomain-like_sf"/>
</dbReference>
<dbReference type="InterPro" id="IPR050639">
    <property type="entry name" value="SSR_resolvase"/>
</dbReference>
<comment type="similarity">
    <text evidence="1">Belongs to the site-specific recombinase resolvase family.</text>
</comment>
<evidence type="ECO:0000256" key="5">
    <source>
        <dbReference type="ARBA" id="ARBA00023172"/>
    </source>
</evidence>
<sequence length="229" mass="25111">METPTIVNFPPVHKPSVLETKETKIMPDVLGYAPVSTKDQDLEVQRRRLRDEAGAIQVFEDVISGKNFERPGLAELLKFSRKGDIICVVRLDRLGRSLKELLETVDDLKARGLAFRSLEERLDTSSAAGELVFHVFGAIAHFERRLIVERTRDGIAAARARGKRLGRPTLDGDKLASALKLIDAGVRPAQAAKQLGLGRSTLYRELAGSRSSAPDTPASIRTGVTVDTD</sequence>
<dbReference type="GO" id="GO:0015074">
    <property type="term" value="P:DNA integration"/>
    <property type="evidence" value="ECO:0007669"/>
    <property type="project" value="UniProtKB-KW"/>
</dbReference>
<evidence type="ECO:0000313" key="9">
    <source>
        <dbReference type="Proteomes" id="UP000187891"/>
    </source>
</evidence>
<dbReference type="SUPFAM" id="SSF46689">
    <property type="entry name" value="Homeodomain-like"/>
    <property type="match status" value="1"/>
</dbReference>
<dbReference type="SMART" id="SM00857">
    <property type="entry name" value="Resolvase"/>
    <property type="match status" value="1"/>
</dbReference>
<accession>A0A1R3U3K1</accession>
<proteinExistence type="inferred from homology"/>
<keyword evidence="2" id="KW-0229">DNA integration</keyword>
<dbReference type="InterPro" id="IPR036162">
    <property type="entry name" value="Resolvase-like_N_sf"/>
</dbReference>
<dbReference type="PANTHER" id="PTHR30461">
    <property type="entry name" value="DNA-INVERTASE FROM LAMBDOID PROPHAGE"/>
    <property type="match status" value="1"/>
</dbReference>
<dbReference type="GO" id="GO:0000150">
    <property type="term" value="F:DNA strand exchange activity"/>
    <property type="evidence" value="ECO:0007669"/>
    <property type="project" value="UniProtKB-KW"/>
</dbReference>
<evidence type="ECO:0000259" key="7">
    <source>
        <dbReference type="PROSITE" id="PS51736"/>
    </source>
</evidence>
<evidence type="ECO:0000313" key="8">
    <source>
        <dbReference type="EMBL" id="SCX36149.1"/>
    </source>
</evidence>
<evidence type="ECO:0000256" key="3">
    <source>
        <dbReference type="ARBA" id="ARBA00023100"/>
    </source>
</evidence>
<reference evidence="9" key="1">
    <citation type="submission" date="2016-10" db="EMBL/GenBank/DDBJ databases">
        <authorList>
            <person name="Wibberg D."/>
        </authorList>
    </citation>
    <scope>NUCLEOTIDE SEQUENCE [LARGE SCALE GENOMIC DNA]</scope>
</reference>
<keyword evidence="4" id="KW-0238">DNA-binding</keyword>
<dbReference type="PROSITE" id="PS51736">
    <property type="entry name" value="RECOMBINASES_3"/>
    <property type="match status" value="1"/>
</dbReference>
<feature type="region of interest" description="Disordered" evidence="6">
    <location>
        <begin position="207"/>
        <end position="229"/>
    </location>
</feature>
<dbReference type="InterPro" id="IPR006119">
    <property type="entry name" value="Resolv_N"/>
</dbReference>
<dbReference type="SUPFAM" id="SSF53041">
    <property type="entry name" value="Resolvase-like"/>
    <property type="match status" value="1"/>
</dbReference>
<dbReference type="EMBL" id="FMUE01000028">
    <property type="protein sequence ID" value="SCX36149.1"/>
    <property type="molecule type" value="Genomic_DNA"/>
</dbReference>
<protein>
    <submittedName>
        <fullName evidence="8">DNA-invertase hin</fullName>
    </submittedName>
</protein>
<dbReference type="Pfam" id="PF00239">
    <property type="entry name" value="Resolvase"/>
    <property type="match status" value="1"/>
</dbReference>
<dbReference type="Pfam" id="PF02796">
    <property type="entry name" value="HTH_7"/>
    <property type="match status" value="1"/>
</dbReference>
<dbReference type="Proteomes" id="UP000187891">
    <property type="component" value="Unassembled WGS sequence"/>
</dbReference>
<dbReference type="Gene3D" id="1.10.10.60">
    <property type="entry name" value="Homeodomain-like"/>
    <property type="match status" value="1"/>
</dbReference>